<evidence type="ECO:0000313" key="3">
    <source>
        <dbReference type="Proteomes" id="UP000317747"/>
    </source>
</evidence>
<proteinExistence type="predicted"/>
<dbReference type="AlphaFoldDB" id="A0A506PZB6"/>
<organism evidence="2 3">
    <name type="scientific">Pantoea deleyi</name>
    <dbReference type="NCBI Taxonomy" id="470932"/>
    <lineage>
        <taxon>Bacteria</taxon>
        <taxon>Pseudomonadati</taxon>
        <taxon>Pseudomonadota</taxon>
        <taxon>Gammaproteobacteria</taxon>
        <taxon>Enterobacterales</taxon>
        <taxon>Erwiniaceae</taxon>
        <taxon>Pantoea</taxon>
    </lineage>
</organism>
<evidence type="ECO:0000256" key="1">
    <source>
        <dbReference type="SAM" id="MobiDB-lite"/>
    </source>
</evidence>
<name>A0A506PZB6_9GAMM</name>
<sequence>MWAHTLSHKPSLTSRQHKPVACKGKEPLAKDDKVSIPESWDLSDNQRLFIESFLDPKNK</sequence>
<dbReference type="OrthoDB" id="6522562at2"/>
<keyword evidence="3" id="KW-1185">Reference proteome</keyword>
<comment type="caution">
    <text evidence="2">The sequence shown here is derived from an EMBL/GenBank/DDBJ whole genome shotgun (WGS) entry which is preliminary data.</text>
</comment>
<accession>A0A506PZB6</accession>
<evidence type="ECO:0000313" key="2">
    <source>
        <dbReference type="EMBL" id="TPV39016.1"/>
    </source>
</evidence>
<dbReference type="Proteomes" id="UP000317747">
    <property type="component" value="Unassembled WGS sequence"/>
</dbReference>
<gene>
    <name evidence="2" type="ORF">FJW01_16055</name>
</gene>
<dbReference type="EMBL" id="VHJA01000064">
    <property type="protein sequence ID" value="TPV39016.1"/>
    <property type="molecule type" value="Genomic_DNA"/>
</dbReference>
<reference evidence="2 3" key="1">
    <citation type="submission" date="2019-06" db="EMBL/GenBank/DDBJ databases">
        <title>Taxogenomics and systematics of the genus Pantoea.</title>
        <authorList>
            <person name="Tambong J.T."/>
        </authorList>
    </citation>
    <scope>NUCLEOTIDE SEQUENCE [LARGE SCALE GENOMIC DNA]</scope>
    <source>
        <strain evidence="2 3">LMG 24200</strain>
    </source>
</reference>
<protein>
    <submittedName>
        <fullName evidence="2">Uncharacterized protein</fullName>
    </submittedName>
</protein>
<feature type="region of interest" description="Disordered" evidence="1">
    <location>
        <begin position="1"/>
        <end position="29"/>
    </location>
</feature>